<dbReference type="EMBL" id="DSDS01000016">
    <property type="protein sequence ID" value="HET97237.1"/>
    <property type="molecule type" value="Genomic_DNA"/>
</dbReference>
<accession>A0A7C2X994</accession>
<dbReference type="InterPro" id="IPR029024">
    <property type="entry name" value="TerB-like"/>
</dbReference>
<dbReference type="PANTHER" id="PTHR24074">
    <property type="entry name" value="CO-CHAPERONE PROTEIN DJLA"/>
    <property type="match status" value="1"/>
</dbReference>
<organism evidence="3">
    <name type="scientific">Desulfurivibrio alkaliphilus</name>
    <dbReference type="NCBI Taxonomy" id="427923"/>
    <lineage>
        <taxon>Bacteria</taxon>
        <taxon>Pseudomonadati</taxon>
        <taxon>Thermodesulfobacteriota</taxon>
        <taxon>Desulfobulbia</taxon>
        <taxon>Desulfobulbales</taxon>
        <taxon>Desulfobulbaceae</taxon>
        <taxon>Desulfurivibrio</taxon>
    </lineage>
</organism>
<evidence type="ECO:0000313" key="3">
    <source>
        <dbReference type="EMBL" id="HET97237.1"/>
    </source>
</evidence>
<dbReference type="Gene3D" id="1.10.287.110">
    <property type="entry name" value="DnaJ domain"/>
    <property type="match status" value="1"/>
</dbReference>
<dbReference type="InterPro" id="IPR050817">
    <property type="entry name" value="DjlA_DnaK_co-chaperone"/>
</dbReference>
<sequence length="286" mass="32710">MIIYQRHGGGATPPGPGCGGCLLLLVITLLLLGGAPLLVNFFGILLLALLLLVLGIVSAFWGFSWYVRRQIRRYEQSQSETHNIFVHLLIHILVRIAQLDGTVTRAETAAISDFFRVHLGYGHQQLLWVKELIRQAMASPLTLDDLLTDFRRRFGYEPRMILLELIYRVIFVNEQVSEQELAILQRIADFLEITPHDHQAIRAKYQARAWGVESEVGKETRYYHVLGLAPGANFARIKAAYRELSKQYHPDKVNHLGEEFRRVAEEKMKEVNEAYQYLKKKFPGAG</sequence>
<comment type="caution">
    <text evidence="3">The sequence shown here is derived from an EMBL/GenBank/DDBJ whole genome shotgun (WGS) entry which is preliminary data.</text>
</comment>
<dbReference type="CDD" id="cd07177">
    <property type="entry name" value="terB_like"/>
    <property type="match status" value="1"/>
</dbReference>
<dbReference type="CDD" id="cd06257">
    <property type="entry name" value="DnaJ"/>
    <property type="match status" value="1"/>
</dbReference>
<dbReference type="SMART" id="SM00271">
    <property type="entry name" value="DnaJ"/>
    <property type="match status" value="1"/>
</dbReference>
<keyword evidence="1" id="KW-0812">Transmembrane</keyword>
<feature type="domain" description="J" evidence="2">
    <location>
        <begin position="221"/>
        <end position="283"/>
    </location>
</feature>
<protein>
    <submittedName>
        <fullName evidence="3">J domain-containing protein</fullName>
    </submittedName>
</protein>
<feature type="transmembrane region" description="Helical" evidence="1">
    <location>
        <begin position="21"/>
        <end position="39"/>
    </location>
</feature>
<evidence type="ECO:0000259" key="2">
    <source>
        <dbReference type="PROSITE" id="PS50076"/>
    </source>
</evidence>
<proteinExistence type="predicted"/>
<evidence type="ECO:0000256" key="1">
    <source>
        <dbReference type="SAM" id="Phobius"/>
    </source>
</evidence>
<dbReference type="PRINTS" id="PR00625">
    <property type="entry name" value="JDOMAIN"/>
</dbReference>
<dbReference type="AlphaFoldDB" id="A0A7C2X994"/>
<dbReference type="Pfam" id="PF00226">
    <property type="entry name" value="DnaJ"/>
    <property type="match status" value="1"/>
</dbReference>
<keyword evidence="1" id="KW-1133">Transmembrane helix</keyword>
<dbReference type="InterPro" id="IPR001623">
    <property type="entry name" value="DnaJ_domain"/>
</dbReference>
<dbReference type="SUPFAM" id="SSF46565">
    <property type="entry name" value="Chaperone J-domain"/>
    <property type="match status" value="1"/>
</dbReference>
<dbReference type="PROSITE" id="PS50076">
    <property type="entry name" value="DNAJ_2"/>
    <property type="match status" value="1"/>
</dbReference>
<dbReference type="InterPro" id="IPR036869">
    <property type="entry name" value="J_dom_sf"/>
</dbReference>
<dbReference type="Pfam" id="PF05099">
    <property type="entry name" value="TerB"/>
    <property type="match status" value="1"/>
</dbReference>
<dbReference type="Proteomes" id="UP000885986">
    <property type="component" value="Unassembled WGS sequence"/>
</dbReference>
<dbReference type="Gene3D" id="1.10.3680.10">
    <property type="entry name" value="TerB-like"/>
    <property type="match status" value="1"/>
</dbReference>
<dbReference type="InterPro" id="IPR007791">
    <property type="entry name" value="DjlA_N"/>
</dbReference>
<keyword evidence="1" id="KW-0472">Membrane</keyword>
<feature type="transmembrane region" description="Helical" evidence="1">
    <location>
        <begin position="45"/>
        <end position="67"/>
    </location>
</feature>
<reference evidence="3" key="1">
    <citation type="journal article" date="2020" name="mSystems">
        <title>Genome- and Community-Level Interaction Insights into Carbon Utilization and Element Cycling Functions of Hydrothermarchaeota in Hydrothermal Sediment.</title>
        <authorList>
            <person name="Zhou Z."/>
            <person name="Liu Y."/>
            <person name="Xu W."/>
            <person name="Pan J."/>
            <person name="Luo Z.H."/>
            <person name="Li M."/>
        </authorList>
    </citation>
    <scope>NUCLEOTIDE SEQUENCE [LARGE SCALE GENOMIC DNA]</scope>
    <source>
        <strain evidence="3">SpSt-1224</strain>
    </source>
</reference>
<name>A0A7C2X994_9BACT</name>
<gene>
    <name evidence="3" type="ORF">ENN98_00745</name>
</gene>